<evidence type="ECO:0000313" key="11">
    <source>
        <dbReference type="Proteomes" id="UP001165667"/>
    </source>
</evidence>
<protein>
    <submittedName>
        <fullName evidence="10">Murein L,D-transpeptidase</fullName>
    </submittedName>
</protein>
<dbReference type="GO" id="GO:0016740">
    <property type="term" value="F:transferase activity"/>
    <property type="evidence" value="ECO:0007669"/>
    <property type="project" value="UniProtKB-KW"/>
</dbReference>
<feature type="domain" description="L,D-TPase catalytic" evidence="9">
    <location>
        <begin position="56"/>
        <end position="187"/>
    </location>
</feature>
<dbReference type="EMBL" id="JAMOIM010000007">
    <property type="protein sequence ID" value="MCW6508928.1"/>
    <property type="molecule type" value="Genomic_DNA"/>
</dbReference>
<keyword evidence="4 7" id="KW-0133">Cell shape</keyword>
<feature type="signal peptide" evidence="8">
    <location>
        <begin position="1"/>
        <end position="26"/>
    </location>
</feature>
<evidence type="ECO:0000256" key="6">
    <source>
        <dbReference type="ARBA" id="ARBA00023316"/>
    </source>
</evidence>
<comment type="similarity">
    <text evidence="2">Belongs to the YkuD family.</text>
</comment>
<name>A0AA42CIV8_9HYPH</name>
<dbReference type="GO" id="GO:0004180">
    <property type="term" value="F:carboxypeptidase activity"/>
    <property type="evidence" value="ECO:0007669"/>
    <property type="project" value="UniProtKB-ARBA"/>
</dbReference>
<dbReference type="Proteomes" id="UP001165667">
    <property type="component" value="Unassembled WGS sequence"/>
</dbReference>
<keyword evidence="5 7" id="KW-0573">Peptidoglycan synthesis</keyword>
<comment type="caution">
    <text evidence="10">The sequence shown here is derived from an EMBL/GenBank/DDBJ whole genome shotgun (WGS) entry which is preliminary data.</text>
</comment>
<evidence type="ECO:0000256" key="5">
    <source>
        <dbReference type="ARBA" id="ARBA00022984"/>
    </source>
</evidence>
<comment type="pathway">
    <text evidence="1 7">Cell wall biogenesis; peptidoglycan biosynthesis.</text>
</comment>
<evidence type="ECO:0000256" key="2">
    <source>
        <dbReference type="ARBA" id="ARBA00005992"/>
    </source>
</evidence>
<dbReference type="PANTHER" id="PTHR36699">
    <property type="entry name" value="LD-TRANSPEPTIDASE"/>
    <property type="match status" value="1"/>
</dbReference>
<dbReference type="InterPro" id="IPR038063">
    <property type="entry name" value="Transpep_catalytic_dom"/>
</dbReference>
<evidence type="ECO:0000313" key="10">
    <source>
        <dbReference type="EMBL" id="MCW6508928.1"/>
    </source>
</evidence>
<dbReference type="RefSeq" id="WP_282585290.1">
    <property type="nucleotide sequence ID" value="NZ_JAMOIM010000007.1"/>
</dbReference>
<dbReference type="GO" id="GO:0008360">
    <property type="term" value="P:regulation of cell shape"/>
    <property type="evidence" value="ECO:0007669"/>
    <property type="project" value="UniProtKB-UniRule"/>
</dbReference>
<accession>A0AA42CIV8</accession>
<keyword evidence="3" id="KW-0808">Transferase</keyword>
<dbReference type="PANTHER" id="PTHR36699:SF1">
    <property type="entry name" value="L,D-TRANSPEPTIDASE YAFK-RELATED"/>
    <property type="match status" value="1"/>
</dbReference>
<dbReference type="InterPro" id="IPR005490">
    <property type="entry name" value="LD_TPept_cat_dom"/>
</dbReference>
<sequence>MIDVLKKGWAKLLSAALLMLLVAGCAAEMEQVKTGTVYPQTLALMESMNMDRGAPIFVRIYKQESTLEVWKQDRGGAFRLLKSYAICHFSGAIGPKKAEGDHQAPEGFYEIGPGQMNPHSREYLSFNLGYPNAFDRSYGRTGDSLMVHGGCRSVGCYAMTNEQMEEIYGLAYEAFHAGQDRFQVQALPFRMTADNLDRARTDANAPFWENLKEGTDYFDRNLQPPDVSACNGRYVFDAQTAMTHLSGGGSCTRL</sequence>
<evidence type="ECO:0000259" key="9">
    <source>
        <dbReference type="PROSITE" id="PS52029"/>
    </source>
</evidence>
<keyword evidence="8" id="KW-0732">Signal</keyword>
<proteinExistence type="inferred from homology"/>
<feature type="active site" description="Proton donor/acceptor" evidence="7">
    <location>
        <position position="148"/>
    </location>
</feature>
<dbReference type="AlphaFoldDB" id="A0AA42CIV8"/>
<feature type="chain" id="PRO_5041387989" evidence="8">
    <location>
        <begin position="27"/>
        <end position="254"/>
    </location>
</feature>
<keyword evidence="11" id="KW-1185">Reference proteome</keyword>
<dbReference type="CDD" id="cd16913">
    <property type="entry name" value="YkuD_like"/>
    <property type="match status" value="1"/>
</dbReference>
<dbReference type="PROSITE" id="PS51257">
    <property type="entry name" value="PROKAR_LIPOPROTEIN"/>
    <property type="match status" value="1"/>
</dbReference>
<dbReference type="SUPFAM" id="SSF141523">
    <property type="entry name" value="L,D-transpeptidase catalytic domain-like"/>
    <property type="match status" value="1"/>
</dbReference>
<dbReference type="PROSITE" id="PS52029">
    <property type="entry name" value="LD_TPASE"/>
    <property type="match status" value="1"/>
</dbReference>
<dbReference type="Pfam" id="PF03734">
    <property type="entry name" value="YkuD"/>
    <property type="match status" value="1"/>
</dbReference>
<evidence type="ECO:0000256" key="8">
    <source>
        <dbReference type="SAM" id="SignalP"/>
    </source>
</evidence>
<keyword evidence="6 7" id="KW-0961">Cell wall biogenesis/degradation</keyword>
<evidence type="ECO:0000256" key="3">
    <source>
        <dbReference type="ARBA" id="ARBA00022679"/>
    </source>
</evidence>
<organism evidence="10 11">
    <name type="scientific">Lichenifustis flavocetrariae</name>
    <dbReference type="NCBI Taxonomy" id="2949735"/>
    <lineage>
        <taxon>Bacteria</taxon>
        <taxon>Pseudomonadati</taxon>
        <taxon>Pseudomonadota</taxon>
        <taxon>Alphaproteobacteria</taxon>
        <taxon>Hyphomicrobiales</taxon>
        <taxon>Lichenihabitantaceae</taxon>
        <taxon>Lichenifustis</taxon>
    </lineage>
</organism>
<reference evidence="10" key="1">
    <citation type="submission" date="2022-05" db="EMBL/GenBank/DDBJ databases">
        <authorList>
            <person name="Pankratov T."/>
        </authorList>
    </citation>
    <scope>NUCLEOTIDE SEQUENCE</scope>
    <source>
        <strain evidence="10">BP6-180914</strain>
    </source>
</reference>
<dbReference type="GO" id="GO:0009252">
    <property type="term" value="P:peptidoglycan biosynthetic process"/>
    <property type="evidence" value="ECO:0007669"/>
    <property type="project" value="UniProtKB-KW"/>
</dbReference>
<dbReference type="GO" id="GO:0071555">
    <property type="term" value="P:cell wall organization"/>
    <property type="evidence" value="ECO:0007669"/>
    <property type="project" value="UniProtKB-UniRule"/>
</dbReference>
<evidence type="ECO:0000256" key="7">
    <source>
        <dbReference type="PROSITE-ProRule" id="PRU01373"/>
    </source>
</evidence>
<evidence type="ECO:0000256" key="4">
    <source>
        <dbReference type="ARBA" id="ARBA00022960"/>
    </source>
</evidence>
<gene>
    <name evidence="10" type="ORF">M8523_12945</name>
</gene>
<evidence type="ECO:0000256" key="1">
    <source>
        <dbReference type="ARBA" id="ARBA00004752"/>
    </source>
</evidence>
<feature type="active site" description="Nucleophile" evidence="7">
    <location>
        <position position="156"/>
    </location>
</feature>